<dbReference type="AlphaFoldDB" id="A0A699J526"/>
<name>A0A699J526_TANCI</name>
<feature type="region of interest" description="Disordered" evidence="1">
    <location>
        <begin position="16"/>
        <end position="42"/>
    </location>
</feature>
<dbReference type="GO" id="GO:0016301">
    <property type="term" value="F:kinase activity"/>
    <property type="evidence" value="ECO:0007669"/>
    <property type="project" value="UniProtKB-KW"/>
</dbReference>
<protein>
    <submittedName>
        <fullName evidence="2">Xylulose kinase-1</fullName>
    </submittedName>
</protein>
<proteinExistence type="predicted"/>
<sequence length="209" mass="23434">SSSNLRNHATIQDGGVTVQQVQGRKGKSYSGTGYKSNATRFGGNNASGHERVIKCYNYQDPEVLDGQAVQSIIPNNVAFQTEDRVLMILTVIISQIQKWFSWPTFPTMVLTLSQRKLKEKEIVDIAAQTPYAYTIVPDEAGNEVEVPPVTAQQILARTKERKAKSTLLMAILDKHLARFHGIKYAKTLWDAIKTRFGGNVESKKMQKMY</sequence>
<evidence type="ECO:0000256" key="1">
    <source>
        <dbReference type="SAM" id="MobiDB-lite"/>
    </source>
</evidence>
<feature type="compositionally biased region" description="Polar residues" evidence="1">
    <location>
        <begin position="29"/>
        <end position="42"/>
    </location>
</feature>
<feature type="non-terminal residue" evidence="2">
    <location>
        <position position="1"/>
    </location>
</feature>
<evidence type="ECO:0000313" key="2">
    <source>
        <dbReference type="EMBL" id="GFA08415.1"/>
    </source>
</evidence>
<accession>A0A699J526</accession>
<gene>
    <name evidence="2" type="ORF">Tci_580387</name>
</gene>
<keyword evidence="2" id="KW-0808">Transferase</keyword>
<dbReference type="EMBL" id="BKCJ010366479">
    <property type="protein sequence ID" value="GFA08415.1"/>
    <property type="molecule type" value="Genomic_DNA"/>
</dbReference>
<organism evidence="2">
    <name type="scientific">Tanacetum cinerariifolium</name>
    <name type="common">Dalmatian daisy</name>
    <name type="synonym">Chrysanthemum cinerariifolium</name>
    <dbReference type="NCBI Taxonomy" id="118510"/>
    <lineage>
        <taxon>Eukaryota</taxon>
        <taxon>Viridiplantae</taxon>
        <taxon>Streptophyta</taxon>
        <taxon>Embryophyta</taxon>
        <taxon>Tracheophyta</taxon>
        <taxon>Spermatophyta</taxon>
        <taxon>Magnoliopsida</taxon>
        <taxon>eudicotyledons</taxon>
        <taxon>Gunneridae</taxon>
        <taxon>Pentapetalae</taxon>
        <taxon>asterids</taxon>
        <taxon>campanulids</taxon>
        <taxon>Asterales</taxon>
        <taxon>Asteraceae</taxon>
        <taxon>Asteroideae</taxon>
        <taxon>Anthemideae</taxon>
        <taxon>Anthemidinae</taxon>
        <taxon>Tanacetum</taxon>
    </lineage>
</organism>
<reference evidence="2" key="1">
    <citation type="journal article" date="2019" name="Sci. Rep.">
        <title>Draft genome of Tanacetum cinerariifolium, the natural source of mosquito coil.</title>
        <authorList>
            <person name="Yamashiro T."/>
            <person name="Shiraishi A."/>
            <person name="Satake H."/>
            <person name="Nakayama K."/>
        </authorList>
    </citation>
    <scope>NUCLEOTIDE SEQUENCE</scope>
</reference>
<keyword evidence="2" id="KW-0418">Kinase</keyword>
<comment type="caution">
    <text evidence="2">The sequence shown here is derived from an EMBL/GenBank/DDBJ whole genome shotgun (WGS) entry which is preliminary data.</text>
</comment>